<dbReference type="AlphaFoldDB" id="A0AAD9UXN1"/>
<dbReference type="Proteomes" id="UP001249851">
    <property type="component" value="Unassembled WGS sequence"/>
</dbReference>
<gene>
    <name evidence="1" type="ORF">P5673_024905</name>
</gene>
<accession>A0AAD9UXN1</accession>
<comment type="caution">
    <text evidence="1">The sequence shown here is derived from an EMBL/GenBank/DDBJ whole genome shotgun (WGS) entry which is preliminary data.</text>
</comment>
<keyword evidence="2" id="KW-1185">Reference proteome</keyword>
<organism evidence="1 2">
    <name type="scientific">Acropora cervicornis</name>
    <name type="common">Staghorn coral</name>
    <dbReference type="NCBI Taxonomy" id="6130"/>
    <lineage>
        <taxon>Eukaryota</taxon>
        <taxon>Metazoa</taxon>
        <taxon>Cnidaria</taxon>
        <taxon>Anthozoa</taxon>
        <taxon>Hexacorallia</taxon>
        <taxon>Scleractinia</taxon>
        <taxon>Astrocoeniina</taxon>
        <taxon>Acroporidae</taxon>
        <taxon>Acropora</taxon>
    </lineage>
</organism>
<reference evidence="1" key="2">
    <citation type="journal article" date="2023" name="Science">
        <title>Genomic signatures of disease resistance in endangered staghorn corals.</title>
        <authorList>
            <person name="Vollmer S.V."/>
            <person name="Selwyn J.D."/>
            <person name="Despard B.A."/>
            <person name="Roesel C.L."/>
        </authorList>
    </citation>
    <scope>NUCLEOTIDE SEQUENCE</scope>
    <source>
        <strain evidence="1">K2</strain>
    </source>
</reference>
<evidence type="ECO:0000313" key="1">
    <source>
        <dbReference type="EMBL" id="KAK2553681.1"/>
    </source>
</evidence>
<dbReference type="EMBL" id="JARQWQ010000075">
    <property type="protein sequence ID" value="KAK2553681.1"/>
    <property type="molecule type" value="Genomic_DNA"/>
</dbReference>
<evidence type="ECO:0000313" key="2">
    <source>
        <dbReference type="Proteomes" id="UP001249851"/>
    </source>
</evidence>
<proteinExistence type="predicted"/>
<reference evidence="1" key="1">
    <citation type="journal article" date="2023" name="G3 (Bethesda)">
        <title>Whole genome assembly and annotation of the endangered Caribbean coral Acropora cervicornis.</title>
        <authorList>
            <person name="Selwyn J.D."/>
            <person name="Vollmer S.V."/>
        </authorList>
    </citation>
    <scope>NUCLEOTIDE SEQUENCE</scope>
    <source>
        <strain evidence="1">K2</strain>
    </source>
</reference>
<protein>
    <submittedName>
        <fullName evidence="1">Uncharacterized protein</fullName>
    </submittedName>
</protein>
<name>A0AAD9UXN1_ACRCE</name>
<sequence>MASQKLKEDGQTVHVFALRRREKIFDEVATEMILSCRKRSERLLDNLGYCLKNWGKQIRSHPTVLVPDNADGIYIESEADRALFLETMSIMES</sequence>